<accession>A0A4Y8KZ35</accession>
<dbReference type="InterPro" id="IPR020449">
    <property type="entry name" value="Tscrpt_reg_AraC-type_HTH"/>
</dbReference>
<dbReference type="PRINTS" id="PR00032">
    <property type="entry name" value="HTHARAC"/>
</dbReference>
<sequence length="293" mass="34280">MKTSVLREVTPLSERDCFMIFSRVKKEFTFPIHTHAEYELNFIENGKGTKRIVGDSIELIENLELALIANPQLEHAWLNHKCESDEIKEITIQFHGDLLNDQLLQKNQFRSIKEMFDRASYGITFSADTIQGIKDRLYSLASENDGVHSVLKLWGILYDLSLSPSMRELSSRTFNDGEQKYDSRRVERVYNYMKENYEKEIKLKDISDLIGMTEVAFSRFLKKRTGRNFIDSLNDIRLGHAARLLIDTTYSISEICTNCGFNNLSNFNRIFKKKKGCTPREFRENYKESKYFL</sequence>
<evidence type="ECO:0000259" key="4">
    <source>
        <dbReference type="PROSITE" id="PS01124"/>
    </source>
</evidence>
<dbReference type="InterPro" id="IPR018062">
    <property type="entry name" value="HTH_AraC-typ_CS"/>
</dbReference>
<keyword evidence="2" id="KW-0238">DNA-binding</keyword>
<evidence type="ECO:0000256" key="2">
    <source>
        <dbReference type="ARBA" id="ARBA00023125"/>
    </source>
</evidence>
<dbReference type="SUPFAM" id="SSF46689">
    <property type="entry name" value="Homeodomain-like"/>
    <property type="match status" value="2"/>
</dbReference>
<dbReference type="GO" id="GO:0003700">
    <property type="term" value="F:DNA-binding transcription factor activity"/>
    <property type="evidence" value="ECO:0007669"/>
    <property type="project" value="InterPro"/>
</dbReference>
<dbReference type="PANTHER" id="PTHR43280">
    <property type="entry name" value="ARAC-FAMILY TRANSCRIPTIONAL REGULATOR"/>
    <property type="match status" value="1"/>
</dbReference>
<evidence type="ECO:0000313" key="5">
    <source>
        <dbReference type="EMBL" id="TFD94670.1"/>
    </source>
</evidence>
<dbReference type="Pfam" id="PF12833">
    <property type="entry name" value="HTH_18"/>
    <property type="match status" value="1"/>
</dbReference>
<dbReference type="RefSeq" id="WP_026625656.1">
    <property type="nucleotide sequence ID" value="NZ_AP028867.1"/>
</dbReference>
<dbReference type="OrthoDB" id="2569619at2"/>
<dbReference type="PROSITE" id="PS01124">
    <property type="entry name" value="HTH_ARAC_FAMILY_2"/>
    <property type="match status" value="1"/>
</dbReference>
<reference evidence="5 6" key="1">
    <citation type="submission" date="2019-03" db="EMBL/GenBank/DDBJ databases">
        <title>San Antonio Military Medical Center submission to MRSN (WRAIR), pending publication.</title>
        <authorList>
            <person name="Blyth D.M."/>
            <person name="Mccarthy S.L."/>
            <person name="Schall S.E."/>
            <person name="Stam J.A."/>
            <person name="Ong A.C."/>
            <person name="Mcgann P.T."/>
        </authorList>
    </citation>
    <scope>NUCLEOTIDE SEQUENCE [LARGE SCALE GENOMIC DNA]</scope>
    <source>
        <strain evidence="5 6">MRSN571793</strain>
    </source>
</reference>
<comment type="caution">
    <text evidence="5">The sequence shown here is derived from an EMBL/GenBank/DDBJ whole genome shotgun (WGS) entry which is preliminary data.</text>
</comment>
<dbReference type="InterPro" id="IPR018060">
    <property type="entry name" value="HTH_AraC"/>
</dbReference>
<protein>
    <submittedName>
        <fullName evidence="5">AraC family transcriptional regulator</fullName>
    </submittedName>
</protein>
<gene>
    <name evidence="5" type="ORF">E2605_14975</name>
</gene>
<dbReference type="Gene3D" id="1.10.10.60">
    <property type="entry name" value="Homeodomain-like"/>
    <property type="match status" value="2"/>
</dbReference>
<dbReference type="PANTHER" id="PTHR43280:SF27">
    <property type="entry name" value="TRANSCRIPTIONAL REGULATOR MTLR"/>
    <property type="match status" value="1"/>
</dbReference>
<dbReference type="STRING" id="1121485.GCA_000426485_01658"/>
<dbReference type="EMBL" id="SOML01000010">
    <property type="protein sequence ID" value="TFD94670.1"/>
    <property type="molecule type" value="Genomic_DNA"/>
</dbReference>
<dbReference type="GO" id="GO:0043565">
    <property type="term" value="F:sequence-specific DNA binding"/>
    <property type="evidence" value="ECO:0007669"/>
    <property type="project" value="InterPro"/>
</dbReference>
<evidence type="ECO:0000256" key="3">
    <source>
        <dbReference type="ARBA" id="ARBA00023163"/>
    </source>
</evidence>
<dbReference type="PROSITE" id="PS00041">
    <property type="entry name" value="HTH_ARAC_FAMILY_1"/>
    <property type="match status" value="1"/>
</dbReference>
<evidence type="ECO:0000256" key="1">
    <source>
        <dbReference type="ARBA" id="ARBA00023015"/>
    </source>
</evidence>
<dbReference type="InterPro" id="IPR009057">
    <property type="entry name" value="Homeodomain-like_sf"/>
</dbReference>
<name>A0A4Y8KZ35_9BACT</name>
<organism evidence="5 6">
    <name type="scientific">Dysgonomonas capnocytophagoides</name>
    <dbReference type="NCBI Taxonomy" id="45254"/>
    <lineage>
        <taxon>Bacteria</taxon>
        <taxon>Pseudomonadati</taxon>
        <taxon>Bacteroidota</taxon>
        <taxon>Bacteroidia</taxon>
        <taxon>Bacteroidales</taxon>
        <taxon>Dysgonomonadaceae</taxon>
        <taxon>Dysgonomonas</taxon>
    </lineage>
</organism>
<feature type="domain" description="HTH araC/xylS-type" evidence="4">
    <location>
        <begin position="187"/>
        <end position="285"/>
    </location>
</feature>
<evidence type="ECO:0000313" key="6">
    <source>
        <dbReference type="Proteomes" id="UP000297861"/>
    </source>
</evidence>
<dbReference type="AlphaFoldDB" id="A0A4Y8KZ35"/>
<proteinExistence type="predicted"/>
<keyword evidence="1" id="KW-0805">Transcription regulation</keyword>
<keyword evidence="3" id="KW-0804">Transcription</keyword>
<dbReference type="Proteomes" id="UP000297861">
    <property type="component" value="Unassembled WGS sequence"/>
</dbReference>
<dbReference type="SMART" id="SM00342">
    <property type="entry name" value="HTH_ARAC"/>
    <property type="match status" value="1"/>
</dbReference>
<keyword evidence="6" id="KW-1185">Reference proteome</keyword>